<evidence type="ECO:0000259" key="2">
    <source>
        <dbReference type="Pfam" id="PF07510"/>
    </source>
</evidence>
<evidence type="ECO:0000313" key="4">
    <source>
        <dbReference type="Proteomes" id="UP000075221"/>
    </source>
</evidence>
<organism evidence="3 4">
    <name type="scientific">Acidipropionibacterium acidipropionici</name>
    <dbReference type="NCBI Taxonomy" id="1748"/>
    <lineage>
        <taxon>Bacteria</taxon>
        <taxon>Bacillati</taxon>
        <taxon>Actinomycetota</taxon>
        <taxon>Actinomycetes</taxon>
        <taxon>Propionibacteriales</taxon>
        <taxon>Propionibacteriaceae</taxon>
        <taxon>Acidipropionibacterium</taxon>
    </lineage>
</organism>
<dbReference type="AlphaFoldDB" id="A0AAC8YBS9"/>
<name>A0AAC8YBS9_9ACTN</name>
<accession>A0AAC8YBS9</accession>
<evidence type="ECO:0000256" key="1">
    <source>
        <dbReference type="SAM" id="MobiDB-lite"/>
    </source>
</evidence>
<dbReference type="PANTHER" id="PTHR24094">
    <property type="entry name" value="SECRETED PROTEIN"/>
    <property type="match status" value="1"/>
</dbReference>
<dbReference type="PANTHER" id="PTHR24094:SF15">
    <property type="entry name" value="AMP-DEPENDENT SYNTHETASE_LIGASE DOMAIN-CONTAINING PROTEIN-RELATED"/>
    <property type="match status" value="1"/>
</dbReference>
<reference evidence="3 4" key="1">
    <citation type="submission" date="2016-02" db="EMBL/GenBank/DDBJ databases">
        <title>Complete Genome Sequence of Propionibacterium acidipropionici ATCC 55737.</title>
        <authorList>
            <person name="Luna Flores C.H."/>
            <person name="Nielsen L.K."/>
            <person name="Marcellin E."/>
        </authorList>
    </citation>
    <scope>NUCLEOTIDE SEQUENCE [LARGE SCALE GENOMIC DNA]</scope>
    <source>
        <strain evidence="3 4">ATCC 55737</strain>
    </source>
</reference>
<protein>
    <recommendedName>
        <fullName evidence="2">GmrSD restriction endonucleases C-terminal domain-containing protein</fullName>
    </recommendedName>
</protein>
<feature type="domain" description="GmrSD restriction endonucleases C-terminal" evidence="2">
    <location>
        <begin position="79"/>
        <end position="218"/>
    </location>
</feature>
<feature type="region of interest" description="Disordered" evidence="1">
    <location>
        <begin position="24"/>
        <end position="43"/>
    </location>
</feature>
<proteinExistence type="predicted"/>
<gene>
    <name evidence="3" type="ORF">AXH35_00010</name>
</gene>
<feature type="compositionally biased region" description="Low complexity" evidence="1">
    <location>
        <begin position="25"/>
        <end position="43"/>
    </location>
</feature>
<dbReference type="EMBL" id="CP014352">
    <property type="protein sequence ID" value="AMS04101.1"/>
    <property type="molecule type" value="Genomic_DNA"/>
</dbReference>
<dbReference type="Proteomes" id="UP000075221">
    <property type="component" value="Chromosome"/>
</dbReference>
<dbReference type="InterPro" id="IPR011089">
    <property type="entry name" value="GmrSD_C"/>
</dbReference>
<dbReference type="Pfam" id="PF07510">
    <property type="entry name" value="GmrSD_C"/>
    <property type="match status" value="1"/>
</dbReference>
<sequence>MGRWSVLTIAIVVAAGWMVGQNRDGQAAGGAPSPTSSARPGSAQRALDTLAVKGRAARTGYDRNRFGDAWTDVDHNGCDTRNDILGRDLTGTRAKAGTDGCVIVAGVLDDPYTGRRIGFRRGNHTSAAVQIDHAVSLSNAWQTGAQGLDETTRTRLANDPLNLLAVDGPTNQAKSDGDAATWLPPHKPSRCAYVARQIAVKHTYRLWVTPAEKTAMARILSGCPTQKLPTR</sequence>
<evidence type="ECO:0000313" key="3">
    <source>
        <dbReference type="EMBL" id="AMS04101.1"/>
    </source>
</evidence>